<feature type="region of interest" description="Disordered" evidence="14">
    <location>
        <begin position="444"/>
        <end position="466"/>
    </location>
</feature>
<keyword evidence="8 12" id="KW-0067">ATP-binding</keyword>
<protein>
    <recommendedName>
        <fullName evidence="3">non-specific serine/threonine protein kinase</fullName>
        <ecNumber evidence="3">2.7.11.1</ecNumber>
    </recommendedName>
</protein>
<dbReference type="PROSITE" id="PS50816">
    <property type="entry name" value="NAF"/>
    <property type="match status" value="1"/>
</dbReference>
<dbReference type="FunFam" id="3.30.310.80:FF:000005">
    <property type="entry name" value="Non-specific serine/threonine protein kinase"/>
    <property type="match status" value="1"/>
</dbReference>
<sequence length="466" mass="52486">MGLEKNIGKYRLGRTIGEGAFSKVKLAVNVNNGQQVAIKVIDKLMIMENNLNYQVKREIRTMKLLDHPNIVRIHEVIGTKTKIYIVMEYVSGGQLLDRMSYTGRLNECEARKLFQQLIDAMDYCHNKGVYHRDVKAENLLLDSKGNLKVSDFGLSALEKPNDVLNTRCGSPCYVAPELLLSRGYDGAAADVWSCGVILYELLAGSLPFEDQNLMSLYGKICKAEYKCPPWFTQSQKKLIAKILQPRPGKRITIPDIIEDEWFQTDYKPSCASEFDQSINLDDVNTAFTIEEKITDSRISNSSSFINAFQLIAMSHDLDLSGLFEEQEQKKQTKRLGSKHTINETIEKIKAAATDFRLSVEKINNFKIKMQPKQSMARCPRSYLSAQVIEVAPTHCVVEISKSEGDLRMYSKFCESLSSLLKQNPGVASRSQDSVYLCTANRNEEDAGCYGKPNSAESEDLRGYKSA</sequence>
<dbReference type="InterPro" id="IPR011009">
    <property type="entry name" value="Kinase-like_dom_sf"/>
</dbReference>
<feature type="domain" description="NAF" evidence="16">
    <location>
        <begin position="300"/>
        <end position="324"/>
    </location>
</feature>
<evidence type="ECO:0000259" key="15">
    <source>
        <dbReference type="PROSITE" id="PS50011"/>
    </source>
</evidence>
<dbReference type="SUPFAM" id="SSF56112">
    <property type="entry name" value="Protein kinase-like (PK-like)"/>
    <property type="match status" value="1"/>
</dbReference>
<evidence type="ECO:0000256" key="13">
    <source>
        <dbReference type="RuleBase" id="RU000304"/>
    </source>
</evidence>
<dbReference type="PANTHER" id="PTHR43895:SF123">
    <property type="entry name" value="NON-SPECIFIC SERINE_THREONINE PROTEIN KINASE"/>
    <property type="match status" value="1"/>
</dbReference>
<organism evidence="17 18">
    <name type="scientific">Clitoria ternatea</name>
    <name type="common">Butterfly pea</name>
    <dbReference type="NCBI Taxonomy" id="43366"/>
    <lineage>
        <taxon>Eukaryota</taxon>
        <taxon>Viridiplantae</taxon>
        <taxon>Streptophyta</taxon>
        <taxon>Embryophyta</taxon>
        <taxon>Tracheophyta</taxon>
        <taxon>Spermatophyta</taxon>
        <taxon>Magnoliopsida</taxon>
        <taxon>eudicotyledons</taxon>
        <taxon>Gunneridae</taxon>
        <taxon>Pentapetalae</taxon>
        <taxon>rosids</taxon>
        <taxon>fabids</taxon>
        <taxon>Fabales</taxon>
        <taxon>Fabaceae</taxon>
        <taxon>Papilionoideae</taxon>
        <taxon>50 kb inversion clade</taxon>
        <taxon>NPAAA clade</taxon>
        <taxon>indigoferoid/millettioid clade</taxon>
        <taxon>Phaseoleae</taxon>
        <taxon>Clitoria</taxon>
    </lineage>
</organism>
<evidence type="ECO:0000313" key="18">
    <source>
        <dbReference type="Proteomes" id="UP001359559"/>
    </source>
</evidence>
<dbReference type="GO" id="GO:0005524">
    <property type="term" value="F:ATP binding"/>
    <property type="evidence" value="ECO:0007669"/>
    <property type="project" value="UniProtKB-UniRule"/>
</dbReference>
<keyword evidence="7" id="KW-0418">Kinase</keyword>
<dbReference type="EC" id="2.7.11.1" evidence="3"/>
<dbReference type="InterPro" id="IPR018451">
    <property type="entry name" value="NAF/FISL_domain"/>
</dbReference>
<dbReference type="PROSITE" id="PS00108">
    <property type="entry name" value="PROTEIN_KINASE_ST"/>
    <property type="match status" value="1"/>
</dbReference>
<comment type="catalytic activity">
    <reaction evidence="10">
        <text>L-threonyl-[protein] + ATP = O-phospho-L-threonyl-[protein] + ADP + H(+)</text>
        <dbReference type="Rhea" id="RHEA:46608"/>
        <dbReference type="Rhea" id="RHEA-COMP:11060"/>
        <dbReference type="Rhea" id="RHEA-COMP:11605"/>
        <dbReference type="ChEBI" id="CHEBI:15378"/>
        <dbReference type="ChEBI" id="CHEBI:30013"/>
        <dbReference type="ChEBI" id="CHEBI:30616"/>
        <dbReference type="ChEBI" id="CHEBI:61977"/>
        <dbReference type="ChEBI" id="CHEBI:456216"/>
        <dbReference type="EC" id="2.7.11.1"/>
    </reaction>
</comment>
<name>A0AAN9I2R9_CLITE</name>
<dbReference type="InterPro" id="IPR017441">
    <property type="entry name" value="Protein_kinase_ATP_BS"/>
</dbReference>
<accession>A0AAN9I2R9</accession>
<dbReference type="Gene3D" id="3.30.310.80">
    <property type="entry name" value="Kinase associated domain 1, KA1"/>
    <property type="match status" value="1"/>
</dbReference>
<comment type="cofactor">
    <cofactor evidence="1">
        <name>Mn(2+)</name>
        <dbReference type="ChEBI" id="CHEBI:29035"/>
    </cofactor>
</comment>
<dbReference type="PROSITE" id="PS00107">
    <property type="entry name" value="PROTEIN_KINASE_ATP"/>
    <property type="match status" value="1"/>
</dbReference>
<evidence type="ECO:0000256" key="8">
    <source>
        <dbReference type="ARBA" id="ARBA00022840"/>
    </source>
</evidence>
<evidence type="ECO:0000256" key="6">
    <source>
        <dbReference type="ARBA" id="ARBA00022741"/>
    </source>
</evidence>
<dbReference type="AlphaFoldDB" id="A0AAN9I2R9"/>
<comment type="caution">
    <text evidence="17">The sequence shown here is derived from an EMBL/GenBank/DDBJ whole genome shotgun (WGS) entry which is preliminary data.</text>
</comment>
<dbReference type="PANTHER" id="PTHR43895">
    <property type="entry name" value="CALCIUM/CALMODULIN-DEPENDENT PROTEIN KINASE KINASE-RELATED"/>
    <property type="match status" value="1"/>
</dbReference>
<evidence type="ECO:0000256" key="5">
    <source>
        <dbReference type="ARBA" id="ARBA00022679"/>
    </source>
</evidence>
<keyword evidence="4 13" id="KW-0723">Serine/threonine-protein kinase</keyword>
<gene>
    <name evidence="17" type="ORF">RJT34_32916</name>
</gene>
<feature type="domain" description="Protein kinase" evidence="15">
    <location>
        <begin position="10"/>
        <end position="262"/>
    </location>
</feature>
<dbReference type="InterPro" id="IPR004041">
    <property type="entry name" value="NAF_dom"/>
</dbReference>
<dbReference type="Gene3D" id="3.30.200.20">
    <property type="entry name" value="Phosphorylase Kinase, domain 1"/>
    <property type="match status" value="1"/>
</dbReference>
<evidence type="ECO:0000256" key="7">
    <source>
        <dbReference type="ARBA" id="ARBA00022777"/>
    </source>
</evidence>
<evidence type="ECO:0000256" key="14">
    <source>
        <dbReference type="SAM" id="MobiDB-lite"/>
    </source>
</evidence>
<keyword evidence="5" id="KW-0808">Transferase</keyword>
<evidence type="ECO:0000256" key="1">
    <source>
        <dbReference type="ARBA" id="ARBA00001936"/>
    </source>
</evidence>
<evidence type="ECO:0000313" key="17">
    <source>
        <dbReference type="EMBL" id="KAK7265298.1"/>
    </source>
</evidence>
<evidence type="ECO:0000256" key="10">
    <source>
        <dbReference type="ARBA" id="ARBA00047899"/>
    </source>
</evidence>
<keyword evidence="9" id="KW-0464">Manganese</keyword>
<proteinExistence type="inferred from homology"/>
<evidence type="ECO:0000256" key="2">
    <source>
        <dbReference type="ARBA" id="ARBA00006234"/>
    </source>
</evidence>
<dbReference type="Proteomes" id="UP001359559">
    <property type="component" value="Unassembled WGS sequence"/>
</dbReference>
<keyword evidence="6 12" id="KW-0547">Nucleotide-binding</keyword>
<reference evidence="17 18" key="1">
    <citation type="submission" date="2024-01" db="EMBL/GenBank/DDBJ databases">
        <title>The genomes of 5 underutilized Papilionoideae crops provide insights into root nodulation and disease resistance.</title>
        <authorList>
            <person name="Yuan L."/>
        </authorList>
    </citation>
    <scope>NUCLEOTIDE SEQUENCE [LARGE SCALE GENOMIC DNA]</scope>
    <source>
        <strain evidence="17">LY-2023</strain>
        <tissue evidence="17">Leaf</tissue>
    </source>
</reference>
<dbReference type="FunFam" id="1.10.510.10:FF:000279">
    <property type="entry name" value="Non-specific serine/threonine protein kinase"/>
    <property type="match status" value="1"/>
</dbReference>
<dbReference type="InterPro" id="IPR000719">
    <property type="entry name" value="Prot_kinase_dom"/>
</dbReference>
<dbReference type="FunFam" id="3.30.200.20:FF:000096">
    <property type="entry name" value="Non-specific serine/threonine protein kinase"/>
    <property type="match status" value="1"/>
</dbReference>
<dbReference type="CDD" id="cd12195">
    <property type="entry name" value="CIPK_C"/>
    <property type="match status" value="1"/>
</dbReference>
<comment type="catalytic activity">
    <reaction evidence="11">
        <text>L-seryl-[protein] + ATP = O-phospho-L-seryl-[protein] + ADP + H(+)</text>
        <dbReference type="Rhea" id="RHEA:17989"/>
        <dbReference type="Rhea" id="RHEA-COMP:9863"/>
        <dbReference type="Rhea" id="RHEA-COMP:11604"/>
        <dbReference type="ChEBI" id="CHEBI:15378"/>
        <dbReference type="ChEBI" id="CHEBI:29999"/>
        <dbReference type="ChEBI" id="CHEBI:30616"/>
        <dbReference type="ChEBI" id="CHEBI:83421"/>
        <dbReference type="ChEBI" id="CHEBI:456216"/>
        <dbReference type="EC" id="2.7.11.1"/>
    </reaction>
</comment>
<feature type="binding site" evidence="12">
    <location>
        <position position="39"/>
    </location>
    <ligand>
        <name>ATP</name>
        <dbReference type="ChEBI" id="CHEBI:30616"/>
    </ligand>
</feature>
<dbReference type="GO" id="GO:0007165">
    <property type="term" value="P:signal transduction"/>
    <property type="evidence" value="ECO:0007669"/>
    <property type="project" value="InterPro"/>
</dbReference>
<evidence type="ECO:0000256" key="12">
    <source>
        <dbReference type="PROSITE-ProRule" id="PRU10141"/>
    </source>
</evidence>
<dbReference type="InterPro" id="IPR008271">
    <property type="entry name" value="Ser/Thr_kinase_AS"/>
</dbReference>
<dbReference type="SMART" id="SM00220">
    <property type="entry name" value="S_TKc"/>
    <property type="match status" value="1"/>
</dbReference>
<dbReference type="PROSITE" id="PS50011">
    <property type="entry name" value="PROTEIN_KINASE_DOM"/>
    <property type="match status" value="1"/>
</dbReference>
<dbReference type="GO" id="GO:0004674">
    <property type="term" value="F:protein serine/threonine kinase activity"/>
    <property type="evidence" value="ECO:0007669"/>
    <property type="project" value="UniProtKB-KW"/>
</dbReference>
<keyword evidence="18" id="KW-1185">Reference proteome</keyword>
<evidence type="ECO:0000256" key="11">
    <source>
        <dbReference type="ARBA" id="ARBA00048679"/>
    </source>
</evidence>
<dbReference type="EMBL" id="JAYKXN010000008">
    <property type="protein sequence ID" value="KAK7265298.1"/>
    <property type="molecule type" value="Genomic_DNA"/>
</dbReference>
<evidence type="ECO:0000256" key="9">
    <source>
        <dbReference type="ARBA" id="ARBA00023211"/>
    </source>
</evidence>
<comment type="similarity">
    <text evidence="2">Belongs to the protein kinase superfamily. CAMK Ser/Thr protein kinase family. SNF1 subfamily.</text>
</comment>
<evidence type="ECO:0000256" key="3">
    <source>
        <dbReference type="ARBA" id="ARBA00012513"/>
    </source>
</evidence>
<evidence type="ECO:0000256" key="4">
    <source>
        <dbReference type="ARBA" id="ARBA00022527"/>
    </source>
</evidence>
<evidence type="ECO:0000259" key="16">
    <source>
        <dbReference type="PROSITE" id="PS50816"/>
    </source>
</evidence>
<dbReference type="Pfam" id="PF03822">
    <property type="entry name" value="NAF"/>
    <property type="match status" value="1"/>
</dbReference>
<dbReference type="Gene3D" id="1.10.510.10">
    <property type="entry name" value="Transferase(Phosphotransferase) domain 1"/>
    <property type="match status" value="1"/>
</dbReference>
<dbReference type="Pfam" id="PF00069">
    <property type="entry name" value="Pkinase"/>
    <property type="match status" value="1"/>
</dbReference>